<evidence type="ECO:0000313" key="2">
    <source>
        <dbReference type="EMBL" id="SMH64528.1"/>
    </source>
</evidence>
<organism evidence="1">
    <name type="scientific">Acidithiobacillus ferrivorans</name>
    <dbReference type="NCBI Taxonomy" id="160808"/>
    <lineage>
        <taxon>Bacteria</taxon>
        <taxon>Pseudomonadati</taxon>
        <taxon>Pseudomonadota</taxon>
        <taxon>Acidithiobacillia</taxon>
        <taxon>Acidithiobacillales</taxon>
        <taxon>Acidithiobacillaceae</taxon>
        <taxon>Acidithiobacillus</taxon>
    </lineage>
</organism>
<dbReference type="Proteomes" id="UP000193925">
    <property type="component" value="Chromosome AFERRI"/>
</dbReference>
<dbReference type="EMBL" id="LT841305">
    <property type="protein sequence ID" value="SMH64528.1"/>
    <property type="molecule type" value="Genomic_DNA"/>
</dbReference>
<evidence type="ECO:0000313" key="3">
    <source>
        <dbReference type="Proteomes" id="UP000193925"/>
    </source>
</evidence>
<evidence type="ECO:0000313" key="1">
    <source>
        <dbReference type="EMBL" id="CDQ10498.1"/>
    </source>
</evidence>
<dbReference type="EMBL" id="CCCS020000035">
    <property type="protein sequence ID" value="CDQ10498.1"/>
    <property type="molecule type" value="Genomic_DNA"/>
</dbReference>
<keyword evidence="3" id="KW-1185">Reference proteome</keyword>
<accession>A0A060UUT8</accession>
<reference evidence="1" key="2">
    <citation type="submission" date="2014-07" db="EMBL/GenBank/DDBJ databases">
        <title>Initial genome analysis of the psychrotolerant acidophile Acidithiobacillus ferrivorans CF27: insights into iron and sulfur oxidation pathways and into biofilm formation.</title>
        <authorList>
            <person name="Talla E."/>
            <person name="Hedrich S."/>
            <person name="Mangenot S."/>
            <person name="Ji B."/>
            <person name="Johnson D.B."/>
            <person name="Barbe V."/>
            <person name="Bonnefoy V."/>
        </authorList>
    </citation>
    <scope>NUCLEOTIDE SEQUENCE [LARGE SCALE GENOMIC DNA]</scope>
    <source>
        <strain evidence="1">CF27</strain>
    </source>
</reference>
<protein>
    <submittedName>
        <fullName evidence="1">Uncharacterized protein</fullName>
    </submittedName>
</protein>
<dbReference type="RefSeq" id="WP_035193007.1">
    <property type="nucleotide sequence ID" value="NZ_CCCS020000035.1"/>
</dbReference>
<proteinExistence type="predicted"/>
<reference evidence="2 3" key="3">
    <citation type="submission" date="2017-03" db="EMBL/GenBank/DDBJ databases">
        <authorList>
            <person name="Regsiter A."/>
            <person name="William W."/>
        </authorList>
    </citation>
    <scope>NUCLEOTIDE SEQUENCE [LARGE SCALE GENOMIC DNA]</scope>
    <source>
        <strain evidence="2">PRJEB5721</strain>
    </source>
</reference>
<gene>
    <name evidence="2" type="ORF">AFERRI_10561</name>
    <name evidence="1" type="ORF">AFERRI_400279</name>
</gene>
<dbReference type="AlphaFoldDB" id="A0A060UUT8"/>
<name>A0A060UUT8_9PROT</name>
<reference evidence="1" key="1">
    <citation type="submission" date="2014-03" db="EMBL/GenBank/DDBJ databases">
        <authorList>
            <person name="Genoscope - CEA"/>
        </authorList>
    </citation>
    <scope>NUCLEOTIDE SEQUENCE [LARGE SCALE GENOMIC DNA]</scope>
    <source>
        <strain evidence="1">CF27</strain>
    </source>
</reference>
<sequence>MPTFEERQAYPFQFCDKPANDTSDTTDLTLVEDFAKSIRESLDFGGDPQKVGQDIQAFADQHGDDLAYAMAARLSDVDLSSIIRNHDLAYTSPLFDALSPERFAAMVEMERLYVRHDQSDSYAALHGLLTGVLLSREREDDWPEYVREMIQQPHAIELLAGMVRASGLQAFLDLFLFTPDTDGDDEEDTWNYESDLRHDSQDAKQQILAGCLDGEVPLNIDQVRNFAEELNEHDLLALGGDIGQLLFLLRQEHETFYFDLVLTVLSGLREEDRLAALKRKADQDPWENV</sequence>